<dbReference type="OrthoDB" id="3366659at2759"/>
<organism evidence="2 3">
    <name type="scientific">Crucibulum laeve</name>
    <dbReference type="NCBI Taxonomy" id="68775"/>
    <lineage>
        <taxon>Eukaryota</taxon>
        <taxon>Fungi</taxon>
        <taxon>Dikarya</taxon>
        <taxon>Basidiomycota</taxon>
        <taxon>Agaricomycotina</taxon>
        <taxon>Agaricomycetes</taxon>
        <taxon>Agaricomycetidae</taxon>
        <taxon>Agaricales</taxon>
        <taxon>Agaricineae</taxon>
        <taxon>Nidulariaceae</taxon>
        <taxon>Crucibulum</taxon>
    </lineage>
</organism>
<gene>
    <name evidence="2" type="ORF">BDQ12DRAFT_675962</name>
</gene>
<proteinExistence type="predicted"/>
<keyword evidence="3" id="KW-1185">Reference proteome</keyword>
<reference evidence="2 3" key="1">
    <citation type="journal article" date="2019" name="Nat. Ecol. Evol.">
        <title>Megaphylogeny resolves global patterns of mushroom evolution.</title>
        <authorList>
            <person name="Varga T."/>
            <person name="Krizsan K."/>
            <person name="Foldi C."/>
            <person name="Dima B."/>
            <person name="Sanchez-Garcia M."/>
            <person name="Sanchez-Ramirez S."/>
            <person name="Szollosi G.J."/>
            <person name="Szarkandi J.G."/>
            <person name="Papp V."/>
            <person name="Albert L."/>
            <person name="Andreopoulos W."/>
            <person name="Angelini C."/>
            <person name="Antonin V."/>
            <person name="Barry K.W."/>
            <person name="Bougher N.L."/>
            <person name="Buchanan P."/>
            <person name="Buyck B."/>
            <person name="Bense V."/>
            <person name="Catcheside P."/>
            <person name="Chovatia M."/>
            <person name="Cooper J."/>
            <person name="Damon W."/>
            <person name="Desjardin D."/>
            <person name="Finy P."/>
            <person name="Geml J."/>
            <person name="Haridas S."/>
            <person name="Hughes K."/>
            <person name="Justo A."/>
            <person name="Karasinski D."/>
            <person name="Kautmanova I."/>
            <person name="Kiss B."/>
            <person name="Kocsube S."/>
            <person name="Kotiranta H."/>
            <person name="LaButti K.M."/>
            <person name="Lechner B.E."/>
            <person name="Liimatainen K."/>
            <person name="Lipzen A."/>
            <person name="Lukacs Z."/>
            <person name="Mihaltcheva S."/>
            <person name="Morgado L.N."/>
            <person name="Niskanen T."/>
            <person name="Noordeloos M.E."/>
            <person name="Ohm R.A."/>
            <person name="Ortiz-Santana B."/>
            <person name="Ovrebo C."/>
            <person name="Racz N."/>
            <person name="Riley R."/>
            <person name="Savchenko A."/>
            <person name="Shiryaev A."/>
            <person name="Soop K."/>
            <person name="Spirin V."/>
            <person name="Szebenyi C."/>
            <person name="Tomsovsky M."/>
            <person name="Tulloss R.E."/>
            <person name="Uehling J."/>
            <person name="Grigoriev I.V."/>
            <person name="Vagvolgyi C."/>
            <person name="Papp T."/>
            <person name="Martin F.M."/>
            <person name="Miettinen O."/>
            <person name="Hibbett D.S."/>
            <person name="Nagy L.G."/>
        </authorList>
    </citation>
    <scope>NUCLEOTIDE SEQUENCE [LARGE SCALE GENOMIC DNA]</scope>
    <source>
        <strain evidence="2 3">CBS 166.37</strain>
    </source>
</reference>
<dbReference type="EMBL" id="ML213592">
    <property type="protein sequence ID" value="TFK42296.1"/>
    <property type="molecule type" value="Genomic_DNA"/>
</dbReference>
<dbReference type="PANTHER" id="PTHR41390:SF1">
    <property type="entry name" value="NADH-UBIQUINONE OXIDOREDUCTASE 213 KDA SUBUNIT"/>
    <property type="match status" value="1"/>
</dbReference>
<keyword evidence="1" id="KW-0175">Coiled coil</keyword>
<feature type="coiled-coil region" evidence="1">
    <location>
        <begin position="166"/>
        <end position="200"/>
    </location>
</feature>
<evidence type="ECO:0000313" key="2">
    <source>
        <dbReference type="EMBL" id="TFK42296.1"/>
    </source>
</evidence>
<dbReference type="STRING" id="68775.A0A5C3MD27"/>
<sequence>MVAGASAVNTGVTAAAFFAFREYIIGPTLVYTAPGDQYARRRRQLGIDPPNDASAPISFSEIRANKMLDSGLSGAVTGALLRGYRSGRRAVLPGALTAAAACLWLQYAYNELSISRLKYVSQMREDAEAAARLPVAIPETASDSSSIKDHLLILIGLRKMPEGEYLEKMKKTRDTYQKRIAVLEQQLAEEREQKAREKDAEK</sequence>
<protein>
    <submittedName>
        <fullName evidence="2">Uncharacterized protein</fullName>
    </submittedName>
</protein>
<name>A0A5C3MD27_9AGAR</name>
<evidence type="ECO:0000256" key="1">
    <source>
        <dbReference type="SAM" id="Coils"/>
    </source>
</evidence>
<dbReference type="AlphaFoldDB" id="A0A5C3MD27"/>
<dbReference type="Proteomes" id="UP000308652">
    <property type="component" value="Unassembled WGS sequence"/>
</dbReference>
<dbReference type="PANTHER" id="PTHR41390">
    <property type="entry name" value="CHROMOSOME 7, WHOLE GENOME SHOTGUN SEQUENCE"/>
    <property type="match status" value="1"/>
</dbReference>
<accession>A0A5C3MD27</accession>
<evidence type="ECO:0000313" key="3">
    <source>
        <dbReference type="Proteomes" id="UP000308652"/>
    </source>
</evidence>